<evidence type="ECO:0000313" key="1">
    <source>
        <dbReference type="EMBL" id="BAD84870.1"/>
    </source>
</evidence>
<organism evidence="1 2">
    <name type="scientific">Thermococcus kodakarensis (strain ATCC BAA-918 / JCM 12380 / KOD1)</name>
    <name type="common">Pyrococcus kodakaraensis (strain KOD1)</name>
    <dbReference type="NCBI Taxonomy" id="69014"/>
    <lineage>
        <taxon>Archaea</taxon>
        <taxon>Methanobacteriati</taxon>
        <taxon>Methanobacteriota</taxon>
        <taxon>Thermococci</taxon>
        <taxon>Thermococcales</taxon>
        <taxon>Thermococcaceae</taxon>
        <taxon>Thermococcus</taxon>
    </lineage>
</organism>
<keyword evidence="2" id="KW-1185">Reference proteome</keyword>
<dbReference type="STRING" id="69014.TK0681"/>
<evidence type="ECO:0000313" key="2">
    <source>
        <dbReference type="Proteomes" id="UP000000536"/>
    </source>
</evidence>
<dbReference type="EMBL" id="AP006878">
    <property type="protein sequence ID" value="BAD84870.1"/>
    <property type="molecule type" value="Genomic_DNA"/>
</dbReference>
<dbReference type="Proteomes" id="UP000000536">
    <property type="component" value="Chromosome"/>
</dbReference>
<reference evidence="1 2" key="1">
    <citation type="journal article" date="2005" name="Genome Res.">
        <title>Complete genome sequence of the hyperthermophilic archaeon Thermococcus kodakaraensis KOD1 and comparison with Pyrococcus genomes.</title>
        <authorList>
            <person name="Fukui T."/>
            <person name="Atomi H."/>
            <person name="Kanai T."/>
            <person name="Matsumi R."/>
            <person name="Fujiwara S."/>
            <person name="Imanaka T."/>
        </authorList>
    </citation>
    <scope>NUCLEOTIDE SEQUENCE [LARGE SCALE GENOMIC DNA]</scope>
    <source>
        <strain evidence="2">ATCC BAA-918 / JCM 12380 / KOD1</strain>
    </source>
</reference>
<accession>Q5JEZ4</accession>
<sequence>MPTNMLNIPTTPPETAMRRSSEKVDLILVSFQTKTNPKRTNTIKSTVKIRFTILPHSESTNPNPNITKLRKNPDTNPIRCVLSVRLGSLIGLLRLSKEAYQSIVNTANSIPIKENTNILMLRLFVPRELLVESSFGENPGVFSLSGIITIPEINVIVNKRIINTKLTSLAVSSIAESLIKNHAIIRNIMVRIIYIDKRLYTNKDFWKFSSIIT</sequence>
<dbReference type="KEGG" id="tko:TK0681"/>
<gene>
    <name evidence="1" type="ordered locus">TK0681</name>
</gene>
<protein>
    <submittedName>
        <fullName evidence="1">Uncharacterized protein</fullName>
    </submittedName>
</protein>
<dbReference type="HOGENOM" id="CLU_1292090_0_0_2"/>
<dbReference type="EnsemblBacteria" id="BAD84870">
    <property type="protein sequence ID" value="BAD84870"/>
    <property type="gene ID" value="TK0681"/>
</dbReference>
<proteinExistence type="predicted"/>
<dbReference type="InParanoid" id="Q5JEZ4"/>
<name>Q5JEZ4_THEKO</name>
<dbReference type="AlphaFoldDB" id="Q5JEZ4"/>